<gene>
    <name evidence="2" type="ORF">PGLA1383_LOCUS44454</name>
</gene>
<keyword evidence="1" id="KW-1133">Transmembrane helix</keyword>
<protein>
    <submittedName>
        <fullName evidence="2">Uncharacterized protein</fullName>
    </submittedName>
</protein>
<dbReference type="OrthoDB" id="2019572at2759"/>
<dbReference type="PANTHER" id="PTHR35560:SF3">
    <property type="entry name" value="PEPTIDASE S9 PROLYL OLIGOPEPTIDASE CATALYTIC DOMAIN-CONTAINING PROTEIN"/>
    <property type="match status" value="1"/>
</dbReference>
<feature type="non-terminal residue" evidence="2">
    <location>
        <position position="1"/>
    </location>
</feature>
<keyword evidence="1" id="KW-0472">Membrane</keyword>
<keyword evidence="3" id="KW-1185">Reference proteome</keyword>
<sequence>PGGAKEPQLSDDEPRQCGLTRRHCLIFGTFLISVGAAFVGGTLWFGAASDASSVETGAASRGTGEEQVLHQAWKYKFVKHSCANAGSAGARRLPQVKAIFDPKFLKGDKLDHDMILPYYGSSNFETDVPSNAKIAMIVVHGAGRNALDYFCTFKDIQNRVDAGSILLIAPKFHYEVDIPKEHELWWNGSQPWGDWRAGAASDARSGATVSSFTIFDDMILQLNDLSKHPLMERILMVGHSAGGQVVQRYAVMSHLKPKYLAADSPDGRLFTKAVPQLLSY</sequence>
<proteinExistence type="predicted"/>
<evidence type="ECO:0000313" key="2">
    <source>
        <dbReference type="EMBL" id="CAE8627726.1"/>
    </source>
</evidence>
<dbReference type="AlphaFoldDB" id="A0A813GKZ9"/>
<dbReference type="PANTHER" id="PTHR35560">
    <property type="entry name" value="BLL0132 PROTEIN"/>
    <property type="match status" value="1"/>
</dbReference>
<accession>A0A813GKZ9</accession>
<reference evidence="2" key="1">
    <citation type="submission" date="2021-02" db="EMBL/GenBank/DDBJ databases">
        <authorList>
            <person name="Dougan E. K."/>
            <person name="Rhodes N."/>
            <person name="Thang M."/>
            <person name="Chan C."/>
        </authorList>
    </citation>
    <scope>NUCLEOTIDE SEQUENCE</scope>
</reference>
<dbReference type="EMBL" id="CAJNNV010029253">
    <property type="protein sequence ID" value="CAE8627726.1"/>
    <property type="molecule type" value="Genomic_DNA"/>
</dbReference>
<dbReference type="Proteomes" id="UP000654075">
    <property type="component" value="Unassembled WGS sequence"/>
</dbReference>
<feature type="non-terminal residue" evidence="2">
    <location>
        <position position="280"/>
    </location>
</feature>
<keyword evidence="1" id="KW-0812">Transmembrane</keyword>
<name>A0A813GKZ9_POLGL</name>
<dbReference type="Gene3D" id="3.40.50.1820">
    <property type="entry name" value="alpha/beta hydrolase"/>
    <property type="match status" value="1"/>
</dbReference>
<dbReference type="SUPFAM" id="SSF53474">
    <property type="entry name" value="alpha/beta-Hydrolases"/>
    <property type="match status" value="1"/>
</dbReference>
<evidence type="ECO:0000256" key="1">
    <source>
        <dbReference type="SAM" id="Phobius"/>
    </source>
</evidence>
<evidence type="ECO:0000313" key="3">
    <source>
        <dbReference type="Proteomes" id="UP000654075"/>
    </source>
</evidence>
<dbReference type="InterPro" id="IPR029058">
    <property type="entry name" value="AB_hydrolase_fold"/>
</dbReference>
<organism evidence="2 3">
    <name type="scientific">Polarella glacialis</name>
    <name type="common">Dinoflagellate</name>
    <dbReference type="NCBI Taxonomy" id="89957"/>
    <lineage>
        <taxon>Eukaryota</taxon>
        <taxon>Sar</taxon>
        <taxon>Alveolata</taxon>
        <taxon>Dinophyceae</taxon>
        <taxon>Suessiales</taxon>
        <taxon>Suessiaceae</taxon>
        <taxon>Polarella</taxon>
    </lineage>
</organism>
<comment type="caution">
    <text evidence="2">The sequence shown here is derived from an EMBL/GenBank/DDBJ whole genome shotgun (WGS) entry which is preliminary data.</text>
</comment>
<feature type="transmembrane region" description="Helical" evidence="1">
    <location>
        <begin position="24"/>
        <end position="45"/>
    </location>
</feature>